<evidence type="ECO:0000256" key="1">
    <source>
        <dbReference type="ARBA" id="ARBA00001936"/>
    </source>
</evidence>
<evidence type="ECO:0000256" key="3">
    <source>
        <dbReference type="ARBA" id="ARBA00004123"/>
    </source>
</evidence>
<feature type="transmembrane region" description="Helical" evidence="14">
    <location>
        <begin position="299"/>
        <end position="319"/>
    </location>
</feature>
<evidence type="ECO:0000259" key="15">
    <source>
        <dbReference type="Pfam" id="PF04928"/>
    </source>
</evidence>
<dbReference type="GO" id="GO:1990817">
    <property type="term" value="F:poly(A) RNA polymerase activity"/>
    <property type="evidence" value="ECO:0007669"/>
    <property type="project" value="UniProtKB-EC"/>
</dbReference>
<comment type="subcellular location">
    <subcellularLocation>
        <location evidence="3">Nucleus</location>
    </subcellularLocation>
</comment>
<proteinExistence type="inferred from homology"/>
<evidence type="ECO:0000313" key="17">
    <source>
        <dbReference type="EMBL" id="GAA0153466.1"/>
    </source>
</evidence>
<dbReference type="Gene3D" id="3.30.70.590">
    <property type="entry name" value="Poly(A) polymerase predicted RNA binding domain"/>
    <property type="match status" value="1"/>
</dbReference>
<dbReference type="FunFam" id="3.30.70.590:FF:000005">
    <property type="entry name" value="Nuclear poly(A) polymerase 3"/>
    <property type="match status" value="1"/>
</dbReference>
<dbReference type="InterPro" id="IPR043519">
    <property type="entry name" value="NT_sf"/>
</dbReference>
<sequence length="586" mass="67153">MELVDIEKEIHQECFVLDHQNQDFVCIEEGGINKFQDLSIIDDYGISHSFAPGGPPPLPIGLINPNFDPYSNRFVQVNPIFVWPLGPGLNPVLFKMELQRSLTLAKFLAGEGLIASKEEEMRRRNVIDKLKQIVTKWIKRVAYQRQLPKNHIRSASATILTYGSYGLGVHNSESDIDALCIGPSFATLSEDFFIALHDILVSRPEVSDMHCIKDAKVPLMRFKFEGILIDLPYAQLKVKSVPEDVDIFNPYFLRNIDETSWKSLSGVRANKSLLLLVPNVERFQSLLRCVKLWAKRRGVYGNLLGYFGGIHLAVLVAFVCQRNSSAMLSALVCNFYKTFTSWIWPTPVILEDGITRSFIQIETRSLIPIQLPCNPYEYCHSNITRSTFFRIQTEFHRGFMITKNILRTDFSWSLLFEPFPYSKSYWWFVKISLSASNGDDLRDWVGWAKSRFRCLLLKLEELEGFCDPNPTEYVDADVWEPNVVFYWGLQHSRRNKIDVKSVEEDFRNNIASGNQGSSGRIELSVVRASQLPKNAQWNTGKRSSKQCWRVLPKEQPPRKQVYSDDMPQYEDKSETSGDSDCPISVG</sequence>
<evidence type="ECO:0000256" key="12">
    <source>
        <dbReference type="ARBA" id="ARBA00023242"/>
    </source>
</evidence>
<protein>
    <recommendedName>
        <fullName evidence="5">polynucleotide adenylyltransferase</fullName>
        <ecNumber evidence="5">2.7.7.19</ecNumber>
    </recommendedName>
</protein>
<dbReference type="Proteomes" id="UP001454036">
    <property type="component" value="Unassembled WGS sequence"/>
</dbReference>
<keyword evidence="10" id="KW-0067">ATP-binding</keyword>
<dbReference type="InterPro" id="IPR048840">
    <property type="entry name" value="PolA_pol_NTPase"/>
</dbReference>
<reference evidence="17 18" key="1">
    <citation type="submission" date="2024-01" db="EMBL/GenBank/DDBJ databases">
        <title>The complete chloroplast genome sequence of Lithospermum erythrorhizon: insights into the phylogenetic relationship among Boraginaceae species and the maternal lineages of purple gromwells.</title>
        <authorList>
            <person name="Okada T."/>
            <person name="Watanabe K."/>
        </authorList>
    </citation>
    <scope>NUCLEOTIDE SEQUENCE [LARGE SCALE GENOMIC DNA]</scope>
</reference>
<evidence type="ECO:0000256" key="5">
    <source>
        <dbReference type="ARBA" id="ARBA00012388"/>
    </source>
</evidence>
<evidence type="ECO:0000256" key="9">
    <source>
        <dbReference type="ARBA" id="ARBA00022741"/>
    </source>
</evidence>
<dbReference type="Pfam" id="PF20750">
    <property type="entry name" value="PAP_NTPase"/>
    <property type="match status" value="1"/>
</dbReference>
<keyword evidence="12" id="KW-0539">Nucleus</keyword>
<dbReference type="SUPFAM" id="SSF81631">
    <property type="entry name" value="PAP/OAS1 substrate-binding domain"/>
    <property type="match status" value="1"/>
</dbReference>
<dbReference type="InterPro" id="IPR007012">
    <property type="entry name" value="PolA_pol_cen_dom"/>
</dbReference>
<dbReference type="Gene3D" id="1.10.1410.10">
    <property type="match status" value="1"/>
</dbReference>
<dbReference type="AlphaFoldDB" id="A0AAV3PQL1"/>
<feature type="domain" description="Poly(A) polymerase nucleotidyltransferase" evidence="16">
    <location>
        <begin position="97"/>
        <end position="277"/>
    </location>
</feature>
<gene>
    <name evidence="17" type="ORF">LIER_11696</name>
</gene>
<evidence type="ECO:0000256" key="13">
    <source>
        <dbReference type="SAM" id="MobiDB-lite"/>
    </source>
</evidence>
<dbReference type="GO" id="GO:0005634">
    <property type="term" value="C:nucleus"/>
    <property type="evidence" value="ECO:0007669"/>
    <property type="project" value="UniProtKB-SubCell"/>
</dbReference>
<evidence type="ECO:0000256" key="4">
    <source>
        <dbReference type="ARBA" id="ARBA00010912"/>
    </source>
</evidence>
<evidence type="ECO:0000256" key="7">
    <source>
        <dbReference type="ARBA" id="ARBA00022679"/>
    </source>
</evidence>
<evidence type="ECO:0000256" key="11">
    <source>
        <dbReference type="ARBA" id="ARBA00022842"/>
    </source>
</evidence>
<name>A0AAV3PQL1_LITER</name>
<comment type="caution">
    <text evidence="17">The sequence shown here is derived from an EMBL/GenBank/DDBJ whole genome shotgun (WGS) entry which is preliminary data.</text>
</comment>
<dbReference type="GO" id="GO:0003723">
    <property type="term" value="F:RNA binding"/>
    <property type="evidence" value="ECO:0007669"/>
    <property type="project" value="InterPro"/>
</dbReference>
<feature type="region of interest" description="Disordered" evidence="13">
    <location>
        <begin position="535"/>
        <end position="586"/>
    </location>
</feature>
<evidence type="ECO:0000256" key="2">
    <source>
        <dbReference type="ARBA" id="ARBA00001946"/>
    </source>
</evidence>
<comment type="cofactor">
    <cofactor evidence="2">
        <name>Mg(2+)</name>
        <dbReference type="ChEBI" id="CHEBI:18420"/>
    </cofactor>
</comment>
<dbReference type="SUPFAM" id="SSF81301">
    <property type="entry name" value="Nucleotidyltransferase"/>
    <property type="match status" value="1"/>
</dbReference>
<dbReference type="Pfam" id="PF04928">
    <property type="entry name" value="PAP_central"/>
    <property type="match status" value="1"/>
</dbReference>
<keyword evidence="14" id="KW-0472">Membrane</keyword>
<evidence type="ECO:0000256" key="8">
    <source>
        <dbReference type="ARBA" id="ARBA00022723"/>
    </source>
</evidence>
<keyword evidence="9" id="KW-0547">Nucleotide-binding</keyword>
<evidence type="ECO:0000259" key="16">
    <source>
        <dbReference type="Pfam" id="PF20750"/>
    </source>
</evidence>
<dbReference type="GO" id="GO:0046872">
    <property type="term" value="F:metal ion binding"/>
    <property type="evidence" value="ECO:0007669"/>
    <property type="project" value="UniProtKB-KW"/>
</dbReference>
<keyword evidence="11" id="KW-0460">Magnesium</keyword>
<keyword evidence="14" id="KW-1133">Transmembrane helix</keyword>
<dbReference type="PANTHER" id="PTHR10682">
    <property type="entry name" value="POLY A POLYMERASE"/>
    <property type="match status" value="1"/>
</dbReference>
<dbReference type="GO" id="GO:0031123">
    <property type="term" value="P:RNA 3'-end processing"/>
    <property type="evidence" value="ECO:0007669"/>
    <property type="project" value="InterPro"/>
</dbReference>
<dbReference type="GO" id="GO:0006397">
    <property type="term" value="P:mRNA processing"/>
    <property type="evidence" value="ECO:0007669"/>
    <property type="project" value="UniProtKB-KW"/>
</dbReference>
<dbReference type="FunFam" id="3.30.460.10:FF:000002">
    <property type="entry name" value="Poly(A) polymerase alpha, putative"/>
    <property type="match status" value="1"/>
</dbReference>
<comment type="cofactor">
    <cofactor evidence="1">
        <name>Mn(2+)</name>
        <dbReference type="ChEBI" id="CHEBI:29035"/>
    </cofactor>
</comment>
<dbReference type="EMBL" id="BAABME010002184">
    <property type="protein sequence ID" value="GAA0153466.1"/>
    <property type="molecule type" value="Genomic_DNA"/>
</dbReference>
<evidence type="ECO:0000313" key="18">
    <source>
        <dbReference type="Proteomes" id="UP001454036"/>
    </source>
</evidence>
<dbReference type="GO" id="GO:0005524">
    <property type="term" value="F:ATP binding"/>
    <property type="evidence" value="ECO:0007669"/>
    <property type="project" value="UniProtKB-KW"/>
</dbReference>
<evidence type="ECO:0000256" key="10">
    <source>
        <dbReference type="ARBA" id="ARBA00022840"/>
    </source>
</evidence>
<feature type="domain" description="Poly(A) polymerase central" evidence="15">
    <location>
        <begin position="283"/>
        <end position="417"/>
    </location>
</feature>
<dbReference type="PANTHER" id="PTHR10682:SF33">
    <property type="entry name" value="NUCLEAR POLY(A) POLYMERASE 3"/>
    <property type="match status" value="1"/>
</dbReference>
<evidence type="ECO:0000256" key="14">
    <source>
        <dbReference type="SAM" id="Phobius"/>
    </source>
</evidence>
<keyword evidence="7" id="KW-0808">Transferase</keyword>
<dbReference type="CDD" id="cd05402">
    <property type="entry name" value="NT_PAP_TUTase"/>
    <property type="match status" value="1"/>
</dbReference>
<keyword evidence="14" id="KW-0812">Transmembrane</keyword>
<accession>A0AAV3PQL1</accession>
<dbReference type="Gene3D" id="3.30.460.10">
    <property type="entry name" value="Beta Polymerase, domain 2"/>
    <property type="match status" value="1"/>
</dbReference>
<dbReference type="InterPro" id="IPR011068">
    <property type="entry name" value="NuclTrfase_I-like_C"/>
</dbReference>
<keyword evidence="18" id="KW-1185">Reference proteome</keyword>
<dbReference type="EC" id="2.7.7.19" evidence="5"/>
<dbReference type="SUPFAM" id="SSF55003">
    <property type="entry name" value="PAP/Archaeal CCA-adding enzyme, C-terminal domain"/>
    <property type="match status" value="1"/>
</dbReference>
<comment type="similarity">
    <text evidence="4">Belongs to the poly(A) polymerase family.</text>
</comment>
<keyword evidence="6" id="KW-0507">mRNA processing</keyword>
<organism evidence="17 18">
    <name type="scientific">Lithospermum erythrorhizon</name>
    <name type="common">Purple gromwell</name>
    <name type="synonym">Lithospermum officinale var. erythrorhizon</name>
    <dbReference type="NCBI Taxonomy" id="34254"/>
    <lineage>
        <taxon>Eukaryota</taxon>
        <taxon>Viridiplantae</taxon>
        <taxon>Streptophyta</taxon>
        <taxon>Embryophyta</taxon>
        <taxon>Tracheophyta</taxon>
        <taxon>Spermatophyta</taxon>
        <taxon>Magnoliopsida</taxon>
        <taxon>eudicotyledons</taxon>
        <taxon>Gunneridae</taxon>
        <taxon>Pentapetalae</taxon>
        <taxon>asterids</taxon>
        <taxon>lamiids</taxon>
        <taxon>Boraginales</taxon>
        <taxon>Boraginaceae</taxon>
        <taxon>Boraginoideae</taxon>
        <taxon>Lithospermeae</taxon>
        <taxon>Lithospermum</taxon>
    </lineage>
</organism>
<keyword evidence="8" id="KW-0479">Metal-binding</keyword>
<evidence type="ECO:0000256" key="6">
    <source>
        <dbReference type="ARBA" id="ARBA00022664"/>
    </source>
</evidence>